<dbReference type="SUPFAM" id="SSF56784">
    <property type="entry name" value="HAD-like"/>
    <property type="match status" value="1"/>
</dbReference>
<dbReference type="GO" id="GO:0005886">
    <property type="term" value="C:plasma membrane"/>
    <property type="evidence" value="ECO:0007669"/>
    <property type="project" value="UniProtKB-SubCell"/>
</dbReference>
<dbReference type="GO" id="GO:0055070">
    <property type="term" value="P:copper ion homeostasis"/>
    <property type="evidence" value="ECO:0007669"/>
    <property type="project" value="TreeGrafter"/>
</dbReference>
<dbReference type="Pfam" id="PF00403">
    <property type="entry name" value="HMA"/>
    <property type="match status" value="2"/>
</dbReference>
<keyword evidence="6" id="KW-0479">Metal-binding</keyword>
<gene>
    <name evidence="15" type="ordered locus">Mpet_0287</name>
</gene>
<evidence type="ECO:0000313" key="16">
    <source>
        <dbReference type="Proteomes" id="UP000006565"/>
    </source>
</evidence>
<dbReference type="InterPro" id="IPR018303">
    <property type="entry name" value="ATPase_P-typ_P_site"/>
</dbReference>
<dbReference type="NCBIfam" id="TIGR01511">
    <property type="entry name" value="ATPase-IB1_Cu"/>
    <property type="match status" value="1"/>
</dbReference>
<sequence length="809" mass="85236" precursor="true">MSEKPVKKTSLKVTGMHCAACAANVESALKKLEGVDSASVSIASEDAQVSFDPEKISLGDIESTIKKSGYGVSLAEQKIKIGGMHCAVCAGSVKTALEKVNGVMSADVNLVDNSAVISYIPGDTDKREFKTAVESAGFQYMGTEEDFSSEKEEEEFEKEQKNKLVRIVLGLGTAAVLIAIMYSGLSAFIPVNLLMFIISTPVLIYLAYPIFSATFISLRNRTLSMDVMYALGIGTAYIASVFGTFGIVLTSDFMFYETAVMLTAFLTLGRYLEANAKGRTNDAVKKLLNLKPAKALVKKDGEYVEIPAEDLMEGAEILVKPGGRVPVDGTVLSGEAYVDESMITGEPVPVLKKQGDTVTGGTLLTGGSVAFTATKVGKDTVLSQIISLVEETQRTKPPVQRIADVAVAWFIPVILLIAIVASSIWYFLLGSTTLFALTVFISIIVVACPCALGLATPTAVTVGIGRGAELGILIRNGEALEISEKLKTIVFDKTGTLTRGKPEVTDITSFGMEEKEMIGLAAAAENFSEHPIAKAILDYAKDKEIAVPEGENFRSEAGGGVEVTAGGKAVTAGTRDFVSNSGAVIDEKTEETLAAYESAGKTTVTVAADGKIVGVLAISDVLKDSAGKAVSEIKAMDLSVSMITGDNAITALSVAKEAGIDDVHANVLPGEKAAQVKKIREESGMTAFVGDGINDAPALAEADVGIAVGSGTDIALESADIVLMKSDLRDVAAAIQLSRKVMGRIKLNLFWAFAYNTALIPVAAGVLYPFYGIIFRPEYAGAAMVLSSVTVISLSLMLKGYRPPAVAER</sequence>
<evidence type="ECO:0000256" key="5">
    <source>
        <dbReference type="ARBA" id="ARBA00022692"/>
    </source>
</evidence>
<dbReference type="PRINTS" id="PR00120">
    <property type="entry name" value="HATPASE"/>
</dbReference>
<dbReference type="SUPFAM" id="SSF81665">
    <property type="entry name" value="Calcium ATPase, transmembrane domain M"/>
    <property type="match status" value="1"/>
</dbReference>
<feature type="transmembrane region" description="Helical" evidence="13">
    <location>
        <begin position="164"/>
        <end position="185"/>
    </location>
</feature>
<evidence type="ECO:0000256" key="6">
    <source>
        <dbReference type="ARBA" id="ARBA00022723"/>
    </source>
</evidence>
<feature type="domain" description="HMA" evidence="14">
    <location>
        <begin position="75"/>
        <end position="141"/>
    </location>
</feature>
<keyword evidence="12 13" id="KW-0472">Membrane</keyword>
<comment type="similarity">
    <text evidence="2">Belongs to the cation transport ATPase (P-type) (TC 3.A.3) family. Type IB subfamily.</text>
</comment>
<dbReference type="SFLD" id="SFLDF00027">
    <property type="entry name" value="p-type_atpase"/>
    <property type="match status" value="1"/>
</dbReference>
<feature type="transmembrane region" description="Helical" evidence="13">
    <location>
        <begin position="406"/>
        <end position="428"/>
    </location>
</feature>
<dbReference type="AlphaFoldDB" id="E1RFB6"/>
<dbReference type="PANTHER" id="PTHR43520:SF8">
    <property type="entry name" value="P-TYPE CU(+) TRANSPORTER"/>
    <property type="match status" value="1"/>
</dbReference>
<dbReference type="eggNOG" id="arCOG01576">
    <property type="taxonomic scope" value="Archaea"/>
</dbReference>
<evidence type="ECO:0000256" key="1">
    <source>
        <dbReference type="ARBA" id="ARBA00004651"/>
    </source>
</evidence>
<dbReference type="InterPro" id="IPR008250">
    <property type="entry name" value="ATPase_P-typ_transduc_dom_A_sf"/>
</dbReference>
<dbReference type="GO" id="GO:0043682">
    <property type="term" value="F:P-type divalent copper transporter activity"/>
    <property type="evidence" value="ECO:0007669"/>
    <property type="project" value="TreeGrafter"/>
</dbReference>
<keyword evidence="7" id="KW-0547">Nucleotide-binding</keyword>
<dbReference type="FunFam" id="3.30.70.100:FF:000005">
    <property type="entry name" value="Copper-exporting P-type ATPase A"/>
    <property type="match status" value="1"/>
</dbReference>
<keyword evidence="8" id="KW-0067">ATP-binding</keyword>
<dbReference type="RefSeq" id="WP_013328243.1">
    <property type="nucleotide sequence ID" value="NC_014507.1"/>
</dbReference>
<feature type="domain" description="HMA" evidence="14">
    <location>
        <begin position="7"/>
        <end position="73"/>
    </location>
</feature>
<reference evidence="15 16" key="1">
    <citation type="journal article" date="2010" name="Stand. Genomic Sci.">
        <title>Complete genome sequence of Methanoplanus petrolearius type strain (SEBR 4847).</title>
        <authorList>
            <person name="Brambilla E."/>
            <person name="Djao O.D."/>
            <person name="Daligault H."/>
            <person name="Lapidus A."/>
            <person name="Lucas S."/>
            <person name="Hammon N."/>
            <person name="Nolan M."/>
            <person name="Tice H."/>
            <person name="Cheng J.F."/>
            <person name="Han C."/>
            <person name="Tapia R."/>
            <person name="Goodwin L."/>
            <person name="Pitluck S."/>
            <person name="Liolios K."/>
            <person name="Ivanova N."/>
            <person name="Mavromatis K."/>
            <person name="Mikhailova N."/>
            <person name="Pati A."/>
            <person name="Chen A."/>
            <person name="Palaniappan K."/>
            <person name="Land M."/>
            <person name="Hauser L."/>
            <person name="Chang Y.J."/>
            <person name="Jeffries C.D."/>
            <person name="Rohde M."/>
            <person name="Spring S."/>
            <person name="Sikorski J."/>
            <person name="Goker M."/>
            <person name="Woyke T."/>
            <person name="Bristow J."/>
            <person name="Eisen J.A."/>
            <person name="Markowitz V."/>
            <person name="Hugenholtz P."/>
            <person name="Kyrpides N.C."/>
            <person name="Klenk H.P."/>
        </authorList>
    </citation>
    <scope>NUCLEOTIDE SEQUENCE [LARGE SCALE GENOMIC DNA]</scope>
    <source>
        <strain evidence="16">DSM 11571 / OCM 486 / SEBR 4847</strain>
    </source>
</reference>
<dbReference type="PANTHER" id="PTHR43520">
    <property type="entry name" value="ATP7, ISOFORM B"/>
    <property type="match status" value="1"/>
</dbReference>
<feature type="transmembrane region" description="Helical" evidence="13">
    <location>
        <begin position="227"/>
        <end position="247"/>
    </location>
</feature>
<keyword evidence="9" id="KW-1278">Translocase</keyword>
<feature type="transmembrane region" description="Helical" evidence="13">
    <location>
        <begin position="191"/>
        <end position="215"/>
    </location>
</feature>
<dbReference type="KEGG" id="mpi:Mpet_0287"/>
<keyword evidence="4" id="KW-1003">Cell membrane</keyword>
<evidence type="ECO:0000256" key="7">
    <source>
        <dbReference type="ARBA" id="ARBA00022741"/>
    </source>
</evidence>
<dbReference type="Pfam" id="PF00122">
    <property type="entry name" value="E1-E2_ATPase"/>
    <property type="match status" value="1"/>
</dbReference>
<evidence type="ECO:0000256" key="11">
    <source>
        <dbReference type="ARBA" id="ARBA00023065"/>
    </source>
</evidence>
<name>E1RFB6_METP4</name>
<feature type="transmembrane region" description="Helical" evidence="13">
    <location>
        <begin position="434"/>
        <end position="456"/>
    </location>
</feature>
<dbReference type="eggNOG" id="arCOG02763">
    <property type="taxonomic scope" value="Archaea"/>
</dbReference>
<dbReference type="SFLD" id="SFLDG00002">
    <property type="entry name" value="C1.7:_P-type_atpase_like"/>
    <property type="match status" value="1"/>
</dbReference>
<dbReference type="InterPro" id="IPR036163">
    <property type="entry name" value="HMA_dom_sf"/>
</dbReference>
<dbReference type="CDD" id="cd00371">
    <property type="entry name" value="HMA"/>
    <property type="match status" value="2"/>
</dbReference>
<keyword evidence="3" id="KW-0813">Transport</keyword>
<dbReference type="Gene3D" id="3.40.50.1000">
    <property type="entry name" value="HAD superfamily/HAD-like"/>
    <property type="match status" value="1"/>
</dbReference>
<dbReference type="PROSITE" id="PS50846">
    <property type="entry name" value="HMA_2"/>
    <property type="match status" value="2"/>
</dbReference>
<keyword evidence="10 13" id="KW-1133">Transmembrane helix</keyword>
<dbReference type="GO" id="GO:0005507">
    <property type="term" value="F:copper ion binding"/>
    <property type="evidence" value="ECO:0007669"/>
    <property type="project" value="TreeGrafter"/>
</dbReference>
<dbReference type="InterPro" id="IPR027256">
    <property type="entry name" value="P-typ_ATPase_IB"/>
</dbReference>
<dbReference type="HOGENOM" id="CLU_001771_0_3_2"/>
<dbReference type="PROSITE" id="PS00154">
    <property type="entry name" value="ATPASE_E1_E2"/>
    <property type="match status" value="1"/>
</dbReference>
<evidence type="ECO:0000256" key="12">
    <source>
        <dbReference type="ARBA" id="ARBA00023136"/>
    </source>
</evidence>
<dbReference type="SUPFAM" id="SSF81653">
    <property type="entry name" value="Calcium ATPase, transduction domain A"/>
    <property type="match status" value="1"/>
</dbReference>
<dbReference type="InterPro" id="IPR023298">
    <property type="entry name" value="ATPase_P-typ_TM_dom_sf"/>
</dbReference>
<dbReference type="InterPro" id="IPR044492">
    <property type="entry name" value="P_typ_ATPase_HD_dom"/>
</dbReference>
<dbReference type="PRINTS" id="PR00119">
    <property type="entry name" value="CATATPASE"/>
</dbReference>
<comment type="subcellular location">
    <subcellularLocation>
        <location evidence="1">Cell membrane</location>
        <topology evidence="1">Multi-pass membrane protein</topology>
    </subcellularLocation>
</comment>
<accession>E1RFB6</accession>
<organism evidence="15 16">
    <name type="scientific">Methanolacinia petrolearia (strain DSM 11571 / OCM 486 / SEBR 4847)</name>
    <name type="common">Methanoplanus petrolearius</name>
    <dbReference type="NCBI Taxonomy" id="679926"/>
    <lineage>
        <taxon>Archaea</taxon>
        <taxon>Methanobacteriati</taxon>
        <taxon>Methanobacteriota</taxon>
        <taxon>Stenosarchaea group</taxon>
        <taxon>Methanomicrobia</taxon>
        <taxon>Methanomicrobiales</taxon>
        <taxon>Methanomicrobiaceae</taxon>
        <taxon>Methanolacinia</taxon>
    </lineage>
</organism>
<dbReference type="Gene3D" id="3.40.1110.10">
    <property type="entry name" value="Calcium-transporting ATPase, cytoplasmic domain N"/>
    <property type="match status" value="1"/>
</dbReference>
<dbReference type="InterPro" id="IPR023214">
    <property type="entry name" value="HAD_sf"/>
</dbReference>
<keyword evidence="16" id="KW-1185">Reference proteome</keyword>
<dbReference type="FunFam" id="2.70.150.10:FF:000020">
    <property type="entry name" value="Copper-exporting P-type ATPase A"/>
    <property type="match status" value="1"/>
</dbReference>
<evidence type="ECO:0000256" key="10">
    <source>
        <dbReference type="ARBA" id="ARBA00022989"/>
    </source>
</evidence>
<dbReference type="FunFam" id="3.30.70.100:FF:000001">
    <property type="entry name" value="ATPase copper transporting beta"/>
    <property type="match status" value="1"/>
</dbReference>
<dbReference type="SUPFAM" id="SSF55008">
    <property type="entry name" value="HMA, heavy metal-associated domain"/>
    <property type="match status" value="2"/>
</dbReference>
<dbReference type="Pfam" id="PF00702">
    <property type="entry name" value="Hydrolase"/>
    <property type="match status" value="1"/>
</dbReference>
<proteinExistence type="inferred from homology"/>
<evidence type="ECO:0000256" key="8">
    <source>
        <dbReference type="ARBA" id="ARBA00022840"/>
    </source>
</evidence>
<dbReference type="InterPro" id="IPR023299">
    <property type="entry name" value="ATPase_P-typ_cyto_dom_N"/>
</dbReference>
<feature type="transmembrane region" description="Helical" evidence="13">
    <location>
        <begin position="779"/>
        <end position="798"/>
    </location>
</feature>
<dbReference type="GO" id="GO:0005524">
    <property type="term" value="F:ATP binding"/>
    <property type="evidence" value="ECO:0007669"/>
    <property type="project" value="UniProtKB-KW"/>
</dbReference>
<evidence type="ECO:0000256" key="2">
    <source>
        <dbReference type="ARBA" id="ARBA00006024"/>
    </source>
</evidence>
<feature type="transmembrane region" description="Helical" evidence="13">
    <location>
        <begin position="253"/>
        <end position="272"/>
    </location>
</feature>
<dbReference type="Proteomes" id="UP000006565">
    <property type="component" value="Chromosome"/>
</dbReference>
<dbReference type="InterPro" id="IPR001757">
    <property type="entry name" value="P_typ_ATPase"/>
</dbReference>
<dbReference type="SFLD" id="SFLDS00003">
    <property type="entry name" value="Haloacid_Dehalogenase"/>
    <property type="match status" value="1"/>
</dbReference>
<evidence type="ECO:0000256" key="3">
    <source>
        <dbReference type="ARBA" id="ARBA00022448"/>
    </source>
</evidence>
<evidence type="ECO:0000313" key="15">
    <source>
        <dbReference type="EMBL" id="ADN35064.1"/>
    </source>
</evidence>
<dbReference type="OrthoDB" id="8588at2157"/>
<dbReference type="GeneID" id="9742730"/>
<dbReference type="NCBIfam" id="TIGR01494">
    <property type="entry name" value="ATPase_P-type"/>
    <property type="match status" value="1"/>
</dbReference>
<evidence type="ECO:0000256" key="9">
    <source>
        <dbReference type="ARBA" id="ARBA00022967"/>
    </source>
</evidence>
<dbReference type="InterPro" id="IPR036412">
    <property type="entry name" value="HAD-like_sf"/>
</dbReference>
<dbReference type="CDD" id="cd02094">
    <property type="entry name" value="P-type_ATPase_Cu-like"/>
    <property type="match status" value="1"/>
</dbReference>
<protein>
    <submittedName>
        <fullName evidence="15">Heavy metal translocating P-type ATPase</fullName>
    </submittedName>
</protein>
<keyword evidence="5 13" id="KW-0812">Transmembrane</keyword>
<dbReference type="STRING" id="679926.Mpet_0287"/>
<keyword evidence="11" id="KW-0406">Ion transport</keyword>
<dbReference type="Gene3D" id="2.70.150.10">
    <property type="entry name" value="Calcium-transporting ATPase, cytoplasmic transduction domain A"/>
    <property type="match status" value="1"/>
</dbReference>
<feature type="transmembrane region" description="Helical" evidence="13">
    <location>
        <begin position="749"/>
        <end position="773"/>
    </location>
</feature>
<dbReference type="InterPro" id="IPR059000">
    <property type="entry name" value="ATPase_P-type_domA"/>
</dbReference>
<evidence type="ECO:0000256" key="4">
    <source>
        <dbReference type="ARBA" id="ARBA00022475"/>
    </source>
</evidence>
<dbReference type="NCBIfam" id="TIGR01525">
    <property type="entry name" value="ATPase-IB_hvy"/>
    <property type="match status" value="1"/>
</dbReference>
<evidence type="ECO:0000259" key="14">
    <source>
        <dbReference type="PROSITE" id="PS50846"/>
    </source>
</evidence>
<evidence type="ECO:0000256" key="13">
    <source>
        <dbReference type="SAM" id="Phobius"/>
    </source>
</evidence>
<dbReference type="Gene3D" id="3.30.70.100">
    <property type="match status" value="2"/>
</dbReference>
<dbReference type="GO" id="GO:0016887">
    <property type="term" value="F:ATP hydrolysis activity"/>
    <property type="evidence" value="ECO:0007669"/>
    <property type="project" value="InterPro"/>
</dbReference>
<dbReference type="EMBL" id="CP002117">
    <property type="protein sequence ID" value="ADN35064.1"/>
    <property type="molecule type" value="Genomic_DNA"/>
</dbReference>
<dbReference type="InterPro" id="IPR006121">
    <property type="entry name" value="HMA_dom"/>
</dbReference>